<keyword evidence="1" id="KW-1133">Transmembrane helix</keyword>
<feature type="transmembrane region" description="Helical" evidence="1">
    <location>
        <begin position="6"/>
        <end position="24"/>
    </location>
</feature>
<protein>
    <submittedName>
        <fullName evidence="2">Uncharacterized protein</fullName>
    </submittedName>
</protein>
<name>A0ABY6Z4B3_9BACL</name>
<evidence type="ECO:0000256" key="1">
    <source>
        <dbReference type="SAM" id="Phobius"/>
    </source>
</evidence>
<dbReference type="RefSeq" id="WP_268045103.1">
    <property type="nucleotide sequence ID" value="NZ_CP104064.1"/>
</dbReference>
<gene>
    <name evidence="2" type="ORF">NZD86_03455</name>
</gene>
<reference evidence="2" key="1">
    <citation type="submission" date="2022-08" db="EMBL/GenBank/DDBJ databases">
        <title>Alicyclobacillus dauci DSM2870, complete genome.</title>
        <authorList>
            <person name="Wang Q."/>
            <person name="Cai R."/>
            <person name="Wang Z."/>
        </authorList>
    </citation>
    <scope>NUCLEOTIDE SEQUENCE</scope>
    <source>
        <strain evidence="2">DSM 28700</strain>
    </source>
</reference>
<proteinExistence type="predicted"/>
<dbReference type="Proteomes" id="UP001164803">
    <property type="component" value="Chromosome"/>
</dbReference>
<organism evidence="2 3">
    <name type="scientific">Alicyclobacillus dauci</name>
    <dbReference type="NCBI Taxonomy" id="1475485"/>
    <lineage>
        <taxon>Bacteria</taxon>
        <taxon>Bacillati</taxon>
        <taxon>Bacillota</taxon>
        <taxon>Bacilli</taxon>
        <taxon>Bacillales</taxon>
        <taxon>Alicyclobacillaceae</taxon>
        <taxon>Alicyclobacillus</taxon>
    </lineage>
</organism>
<evidence type="ECO:0000313" key="3">
    <source>
        <dbReference type="Proteomes" id="UP001164803"/>
    </source>
</evidence>
<accession>A0ABY6Z4B3</accession>
<keyword evidence="1" id="KW-0472">Membrane</keyword>
<keyword evidence="3" id="KW-1185">Reference proteome</keyword>
<dbReference type="EMBL" id="CP104064">
    <property type="protein sequence ID" value="WAH37599.1"/>
    <property type="molecule type" value="Genomic_DNA"/>
</dbReference>
<keyword evidence="1" id="KW-0812">Transmembrane</keyword>
<evidence type="ECO:0000313" key="2">
    <source>
        <dbReference type="EMBL" id="WAH37599.1"/>
    </source>
</evidence>
<sequence>MQFVFWVISILVIAALCYWVYRVIQKSDSLPKQYYALLRQLANDPSNEEIRQQVFAVGRRYYRNRMTGIDVSIERDIDKAMRGEIVEEYKIEDFKDEG</sequence>